<sequence>MHYKLILKTTNILSESSNEGEDENLNIDDEEQTINQQLFIYTIAHDSAFADCELASNNNDE</sequence>
<feature type="non-terminal residue" evidence="1">
    <location>
        <position position="1"/>
    </location>
</feature>
<evidence type="ECO:0000313" key="1">
    <source>
        <dbReference type="EMBL" id="CAF4276530.1"/>
    </source>
</evidence>
<protein>
    <submittedName>
        <fullName evidence="1">Uncharacterized protein</fullName>
    </submittedName>
</protein>
<gene>
    <name evidence="1" type="ORF">JBS370_LOCUS39609</name>
</gene>
<accession>A0A820GDI1</accession>
<dbReference type="AlphaFoldDB" id="A0A820GDI1"/>
<organism evidence="1 2">
    <name type="scientific">Rotaria sordida</name>
    <dbReference type="NCBI Taxonomy" id="392033"/>
    <lineage>
        <taxon>Eukaryota</taxon>
        <taxon>Metazoa</taxon>
        <taxon>Spiralia</taxon>
        <taxon>Gnathifera</taxon>
        <taxon>Rotifera</taxon>
        <taxon>Eurotatoria</taxon>
        <taxon>Bdelloidea</taxon>
        <taxon>Philodinida</taxon>
        <taxon>Philodinidae</taxon>
        <taxon>Rotaria</taxon>
    </lineage>
</organism>
<reference evidence="1" key="1">
    <citation type="submission" date="2021-02" db="EMBL/GenBank/DDBJ databases">
        <authorList>
            <person name="Nowell W R."/>
        </authorList>
    </citation>
    <scope>NUCLEOTIDE SEQUENCE</scope>
</reference>
<evidence type="ECO:0000313" key="2">
    <source>
        <dbReference type="Proteomes" id="UP000663836"/>
    </source>
</evidence>
<comment type="caution">
    <text evidence="1">The sequence shown here is derived from an EMBL/GenBank/DDBJ whole genome shotgun (WGS) entry which is preliminary data.</text>
</comment>
<dbReference type="EMBL" id="CAJOBD010028854">
    <property type="protein sequence ID" value="CAF4276530.1"/>
    <property type="molecule type" value="Genomic_DNA"/>
</dbReference>
<proteinExistence type="predicted"/>
<dbReference type="Proteomes" id="UP000663836">
    <property type="component" value="Unassembled WGS sequence"/>
</dbReference>
<name>A0A820GDI1_9BILA</name>